<organism evidence="4 5">
    <name type="scientific">Delitschia confertaspora ATCC 74209</name>
    <dbReference type="NCBI Taxonomy" id="1513339"/>
    <lineage>
        <taxon>Eukaryota</taxon>
        <taxon>Fungi</taxon>
        <taxon>Dikarya</taxon>
        <taxon>Ascomycota</taxon>
        <taxon>Pezizomycotina</taxon>
        <taxon>Dothideomycetes</taxon>
        <taxon>Pleosporomycetidae</taxon>
        <taxon>Pleosporales</taxon>
        <taxon>Delitschiaceae</taxon>
        <taxon>Delitschia</taxon>
    </lineage>
</organism>
<dbReference type="AlphaFoldDB" id="A0A9P4JJY3"/>
<keyword evidence="2" id="KW-0472">Membrane</keyword>
<dbReference type="OrthoDB" id="5425782at2759"/>
<feature type="compositionally biased region" description="Pro residues" evidence="1">
    <location>
        <begin position="55"/>
        <end position="69"/>
    </location>
</feature>
<proteinExistence type="predicted"/>
<keyword evidence="3" id="KW-0732">Signal</keyword>
<feature type="compositionally biased region" description="Low complexity" evidence="1">
    <location>
        <begin position="114"/>
        <end position="132"/>
    </location>
</feature>
<sequence length="283" mass="28839">MRKSWLLFTLFALLSLSTALDLDGVNFFLHKGKRQAASGTGNPSPSATPSEPQSTPAPTPTPTPTPSPTPSQEEPSQTPTPTPESTPEPSSNPSTPSPTPDSSSDSPSSPAPSSPKSTPASSPVSTPKPKSSPIIIITTPLVTSSVEQYLTTITITSNGQSKVLTSSGSRTVERTTGQAIITSTPQNSGSNNGGSGGGLSSKSKSIIGGVVGGVGGAILLGGIALVCWRIWGRKKRISEDDADLMAGTGSALGDKPHNANSPFQSNLEQYHNPGGRPNAAANF</sequence>
<feature type="transmembrane region" description="Helical" evidence="2">
    <location>
        <begin position="206"/>
        <end position="228"/>
    </location>
</feature>
<feature type="region of interest" description="Disordered" evidence="1">
    <location>
        <begin position="34"/>
        <end position="132"/>
    </location>
</feature>
<dbReference type="Proteomes" id="UP000799536">
    <property type="component" value="Unassembled WGS sequence"/>
</dbReference>
<gene>
    <name evidence="4" type="ORF">GQ43DRAFT_474457</name>
</gene>
<reference evidence="4" key="1">
    <citation type="journal article" date="2020" name="Stud. Mycol.">
        <title>101 Dothideomycetes genomes: a test case for predicting lifestyles and emergence of pathogens.</title>
        <authorList>
            <person name="Haridas S."/>
            <person name="Albert R."/>
            <person name="Binder M."/>
            <person name="Bloem J."/>
            <person name="Labutti K."/>
            <person name="Salamov A."/>
            <person name="Andreopoulos B."/>
            <person name="Baker S."/>
            <person name="Barry K."/>
            <person name="Bills G."/>
            <person name="Bluhm B."/>
            <person name="Cannon C."/>
            <person name="Castanera R."/>
            <person name="Culley D."/>
            <person name="Daum C."/>
            <person name="Ezra D."/>
            <person name="Gonzalez J."/>
            <person name="Henrissat B."/>
            <person name="Kuo A."/>
            <person name="Liang C."/>
            <person name="Lipzen A."/>
            <person name="Lutzoni F."/>
            <person name="Magnuson J."/>
            <person name="Mondo S."/>
            <person name="Nolan M."/>
            <person name="Ohm R."/>
            <person name="Pangilinan J."/>
            <person name="Park H.-J."/>
            <person name="Ramirez L."/>
            <person name="Alfaro M."/>
            <person name="Sun H."/>
            <person name="Tritt A."/>
            <person name="Yoshinaga Y."/>
            <person name="Zwiers L.-H."/>
            <person name="Turgeon B."/>
            <person name="Goodwin S."/>
            <person name="Spatafora J."/>
            <person name="Crous P."/>
            <person name="Grigoriev I."/>
        </authorList>
    </citation>
    <scope>NUCLEOTIDE SEQUENCE</scope>
    <source>
        <strain evidence="4">ATCC 74209</strain>
    </source>
</reference>
<feature type="signal peptide" evidence="3">
    <location>
        <begin position="1"/>
        <end position="19"/>
    </location>
</feature>
<feature type="region of interest" description="Disordered" evidence="1">
    <location>
        <begin position="180"/>
        <end position="199"/>
    </location>
</feature>
<dbReference type="EMBL" id="ML994137">
    <property type="protein sequence ID" value="KAF2198529.1"/>
    <property type="molecule type" value="Genomic_DNA"/>
</dbReference>
<evidence type="ECO:0000313" key="5">
    <source>
        <dbReference type="Proteomes" id="UP000799536"/>
    </source>
</evidence>
<dbReference type="PRINTS" id="PR01217">
    <property type="entry name" value="PRICHEXTENSN"/>
</dbReference>
<feature type="compositionally biased region" description="Low complexity" evidence="1">
    <location>
        <begin position="43"/>
        <end position="54"/>
    </location>
</feature>
<evidence type="ECO:0000256" key="2">
    <source>
        <dbReference type="SAM" id="Phobius"/>
    </source>
</evidence>
<keyword evidence="2" id="KW-0812">Transmembrane</keyword>
<keyword evidence="2" id="KW-1133">Transmembrane helix</keyword>
<protein>
    <recommendedName>
        <fullName evidence="6">Mid2 domain-containing protein</fullName>
    </recommendedName>
</protein>
<evidence type="ECO:0008006" key="6">
    <source>
        <dbReference type="Google" id="ProtNLM"/>
    </source>
</evidence>
<feature type="chain" id="PRO_5040490281" description="Mid2 domain-containing protein" evidence="3">
    <location>
        <begin position="20"/>
        <end position="283"/>
    </location>
</feature>
<comment type="caution">
    <text evidence="4">The sequence shown here is derived from an EMBL/GenBank/DDBJ whole genome shotgun (WGS) entry which is preliminary data.</text>
</comment>
<feature type="compositionally biased region" description="Low complexity" evidence="1">
    <location>
        <begin position="87"/>
        <end position="108"/>
    </location>
</feature>
<evidence type="ECO:0000313" key="4">
    <source>
        <dbReference type="EMBL" id="KAF2198529.1"/>
    </source>
</evidence>
<feature type="compositionally biased region" description="Polar residues" evidence="1">
    <location>
        <begin position="258"/>
        <end position="269"/>
    </location>
</feature>
<keyword evidence="5" id="KW-1185">Reference proteome</keyword>
<name>A0A9P4JJY3_9PLEO</name>
<evidence type="ECO:0000256" key="3">
    <source>
        <dbReference type="SAM" id="SignalP"/>
    </source>
</evidence>
<feature type="region of interest" description="Disordered" evidence="1">
    <location>
        <begin position="248"/>
        <end position="283"/>
    </location>
</feature>
<evidence type="ECO:0000256" key="1">
    <source>
        <dbReference type="SAM" id="MobiDB-lite"/>
    </source>
</evidence>
<accession>A0A9P4JJY3</accession>